<dbReference type="Proteomes" id="UP000244073">
    <property type="component" value="Unassembled WGS sequence"/>
</dbReference>
<sequence length="59" mass="6682">MTGLKTPAESKREKKKKKQPVPKGGLPEEHSAHTQRESDRADFKIRSKTKQASGHDERV</sequence>
<reference evidence="2 3" key="1">
    <citation type="journal article" date="2018" name="Proc. Natl. Acad. Sci. U.S.A.">
        <title>Linking secondary metabolites to gene clusters through genome sequencing of six diverse Aspergillus species.</title>
        <authorList>
            <person name="Kaerboelling I."/>
            <person name="Vesth T.C."/>
            <person name="Frisvad J.C."/>
            <person name="Nybo J.L."/>
            <person name="Theobald S."/>
            <person name="Kuo A."/>
            <person name="Bowyer P."/>
            <person name="Matsuda Y."/>
            <person name="Mondo S."/>
            <person name="Lyhne E.K."/>
            <person name="Kogle M.E."/>
            <person name="Clum A."/>
            <person name="Lipzen A."/>
            <person name="Salamov A."/>
            <person name="Ngan C.Y."/>
            <person name="Daum C."/>
            <person name="Chiniquy J."/>
            <person name="Barry K."/>
            <person name="LaButti K."/>
            <person name="Haridas S."/>
            <person name="Simmons B.A."/>
            <person name="Magnuson J.K."/>
            <person name="Mortensen U.H."/>
            <person name="Larsen T.O."/>
            <person name="Grigoriev I.V."/>
            <person name="Baker S.E."/>
            <person name="Andersen M.R."/>
        </authorList>
    </citation>
    <scope>NUCLEOTIDE SEQUENCE [LARGE SCALE GENOMIC DNA]</scope>
    <source>
        <strain evidence="2 3">IBT 24754</strain>
    </source>
</reference>
<feature type="non-terminal residue" evidence="2">
    <location>
        <position position="59"/>
    </location>
</feature>
<evidence type="ECO:0000313" key="2">
    <source>
        <dbReference type="EMBL" id="PTU17062.1"/>
    </source>
</evidence>
<dbReference type="GeneID" id="63814920"/>
<dbReference type="VEuPathDB" id="FungiDB:P175DRAFT_0505206"/>
<evidence type="ECO:0000313" key="3">
    <source>
        <dbReference type="Proteomes" id="UP000244073"/>
    </source>
</evidence>
<accession>A0A2T5LLA4</accession>
<proteinExistence type="predicted"/>
<dbReference type="RefSeq" id="XP_040748454.1">
    <property type="nucleotide sequence ID" value="XM_040898038.1"/>
</dbReference>
<dbReference type="EMBL" id="MSFN02000012">
    <property type="protein sequence ID" value="PTU17062.1"/>
    <property type="molecule type" value="Genomic_DNA"/>
</dbReference>
<feature type="compositionally biased region" description="Basic and acidic residues" evidence="1">
    <location>
        <begin position="26"/>
        <end position="45"/>
    </location>
</feature>
<organism evidence="2 3">
    <name type="scientific">Aspergillus ochraceoroseus IBT 24754</name>
    <dbReference type="NCBI Taxonomy" id="1392256"/>
    <lineage>
        <taxon>Eukaryota</taxon>
        <taxon>Fungi</taxon>
        <taxon>Dikarya</taxon>
        <taxon>Ascomycota</taxon>
        <taxon>Pezizomycotina</taxon>
        <taxon>Eurotiomycetes</taxon>
        <taxon>Eurotiomycetidae</taxon>
        <taxon>Eurotiales</taxon>
        <taxon>Aspergillaceae</taxon>
        <taxon>Aspergillus</taxon>
        <taxon>Aspergillus subgen. Nidulantes</taxon>
    </lineage>
</organism>
<evidence type="ECO:0000256" key="1">
    <source>
        <dbReference type="SAM" id="MobiDB-lite"/>
    </source>
</evidence>
<dbReference type="AlphaFoldDB" id="A0A2T5LLA4"/>
<feature type="region of interest" description="Disordered" evidence="1">
    <location>
        <begin position="1"/>
        <end position="59"/>
    </location>
</feature>
<protein>
    <submittedName>
        <fullName evidence="2">Uncharacterized protein</fullName>
    </submittedName>
</protein>
<name>A0A2T5LLA4_9EURO</name>
<gene>
    <name evidence="2" type="ORF">P175DRAFT_0505206</name>
</gene>
<comment type="caution">
    <text evidence="2">The sequence shown here is derived from an EMBL/GenBank/DDBJ whole genome shotgun (WGS) entry which is preliminary data.</text>
</comment>